<reference evidence="3 4" key="1">
    <citation type="submission" date="2016-10" db="EMBL/GenBank/DDBJ databases">
        <authorList>
            <person name="Varghese N."/>
            <person name="Submissions S."/>
        </authorList>
    </citation>
    <scope>NUCLEOTIDE SEQUENCE [LARGE SCALE GENOMIC DNA]</scope>
    <source>
        <strain evidence="3 4">DSM 2260</strain>
    </source>
</reference>
<keyword evidence="4" id="KW-1185">Reference proteome</keyword>
<dbReference type="RefSeq" id="WP_090494692.1">
    <property type="nucleotide sequence ID" value="NZ_BJVY01000024.1"/>
</dbReference>
<evidence type="ECO:0000313" key="4">
    <source>
        <dbReference type="Proteomes" id="UP000198717"/>
    </source>
</evidence>
<feature type="signal peptide" evidence="1">
    <location>
        <begin position="1"/>
        <end position="19"/>
    </location>
</feature>
<organism evidence="2 5">
    <name type="scientific">Myxococcus virescens</name>
    <dbReference type="NCBI Taxonomy" id="83456"/>
    <lineage>
        <taxon>Bacteria</taxon>
        <taxon>Pseudomonadati</taxon>
        <taxon>Myxococcota</taxon>
        <taxon>Myxococcia</taxon>
        <taxon>Myxococcales</taxon>
        <taxon>Cystobacterineae</taxon>
        <taxon>Myxococcaceae</taxon>
        <taxon>Myxococcus</taxon>
    </lineage>
</organism>
<gene>
    <name evidence="2" type="ORF">MVI01_41330</name>
    <name evidence="3" type="ORF">SAMN04488504_11985</name>
</gene>
<dbReference type="EMBL" id="BJVY01000024">
    <property type="protein sequence ID" value="GEL72349.1"/>
    <property type="molecule type" value="Genomic_DNA"/>
</dbReference>
<evidence type="ECO:0000313" key="5">
    <source>
        <dbReference type="Proteomes" id="UP000321224"/>
    </source>
</evidence>
<accession>A0A511HIM5</accession>
<evidence type="ECO:0000313" key="2">
    <source>
        <dbReference type="EMBL" id="GEL72349.1"/>
    </source>
</evidence>
<dbReference type="AlphaFoldDB" id="A0A511HIM5"/>
<dbReference type="Proteomes" id="UP000321224">
    <property type="component" value="Unassembled WGS sequence"/>
</dbReference>
<comment type="caution">
    <text evidence="2">The sequence shown here is derived from an EMBL/GenBank/DDBJ whole genome shotgun (WGS) entry which is preliminary data.</text>
</comment>
<dbReference type="EMBL" id="FNAJ01000019">
    <property type="protein sequence ID" value="SDF08005.1"/>
    <property type="molecule type" value="Genomic_DNA"/>
</dbReference>
<proteinExistence type="predicted"/>
<feature type="chain" id="PRO_5022719907" evidence="1">
    <location>
        <begin position="20"/>
        <end position="127"/>
    </location>
</feature>
<reference evidence="2 5" key="2">
    <citation type="submission" date="2019-07" db="EMBL/GenBank/DDBJ databases">
        <title>Whole genome shotgun sequence of Myxococcus virescens NBRC 100334.</title>
        <authorList>
            <person name="Hosoyama A."/>
            <person name="Uohara A."/>
            <person name="Ohji S."/>
            <person name="Ichikawa N."/>
        </authorList>
    </citation>
    <scope>NUCLEOTIDE SEQUENCE [LARGE SCALE GENOMIC DNA]</scope>
    <source>
        <strain evidence="2 5">NBRC 100334</strain>
    </source>
</reference>
<protein>
    <submittedName>
        <fullName evidence="2">Uncharacterized protein</fullName>
    </submittedName>
</protein>
<evidence type="ECO:0000256" key="1">
    <source>
        <dbReference type="SAM" id="SignalP"/>
    </source>
</evidence>
<dbReference type="Proteomes" id="UP000198717">
    <property type="component" value="Unassembled WGS sequence"/>
</dbReference>
<keyword evidence="1" id="KW-0732">Signal</keyword>
<sequence length="127" mass="13358">MKKLIFVVALVAGATTAVAGMVGGNQVIISTDSSGQLEAKGTFYSVRNSSDTVQYIGCSLYAYDTGSHSATCYARSATAEYVSCHTSDANMLSVVKTLNPASYLYFVVNANGSCDRVITVNASYNLP</sequence>
<evidence type="ECO:0000313" key="3">
    <source>
        <dbReference type="EMBL" id="SDF08005.1"/>
    </source>
</evidence>
<name>A0A511HIM5_9BACT</name>